<protein>
    <submittedName>
        <fullName evidence="1">Uncharacterized protein</fullName>
    </submittedName>
</protein>
<name>A0ABM8ZIX3_9VIBR</name>
<gene>
    <name evidence="1" type="ORF">VHP8226_02141</name>
</gene>
<comment type="caution">
    <text evidence="1">The sequence shown here is derived from an EMBL/GenBank/DDBJ whole genome shotgun (WGS) entry which is preliminary data.</text>
</comment>
<reference evidence="1" key="1">
    <citation type="submission" date="2021-12" db="EMBL/GenBank/DDBJ databases">
        <authorList>
            <person name="Rodrigo-Torres L."/>
            <person name="Arahal R. D."/>
            <person name="Lucena T."/>
        </authorList>
    </citation>
    <scope>NUCLEOTIDE SEQUENCE</scope>
    <source>
        <strain evidence="1">CECT 8226</strain>
    </source>
</reference>
<evidence type="ECO:0000313" key="1">
    <source>
        <dbReference type="EMBL" id="CAH0526769.1"/>
    </source>
</evidence>
<organism evidence="1 2">
    <name type="scientific">Vibrio hippocampi</name>
    <dbReference type="NCBI Taxonomy" id="654686"/>
    <lineage>
        <taxon>Bacteria</taxon>
        <taxon>Pseudomonadati</taxon>
        <taxon>Pseudomonadota</taxon>
        <taxon>Gammaproteobacteria</taxon>
        <taxon>Vibrionales</taxon>
        <taxon>Vibrionaceae</taxon>
        <taxon>Vibrio</taxon>
    </lineage>
</organism>
<sequence length="47" mass="5256">MTISFRLIGTQASQIATSENELQQSEFILNSRDLLVDVVDCNAMSYC</sequence>
<dbReference type="Proteomes" id="UP000838160">
    <property type="component" value="Unassembled WGS sequence"/>
</dbReference>
<keyword evidence="2" id="KW-1185">Reference proteome</keyword>
<accession>A0ABM8ZIX3</accession>
<proteinExistence type="predicted"/>
<evidence type="ECO:0000313" key="2">
    <source>
        <dbReference type="Proteomes" id="UP000838160"/>
    </source>
</evidence>
<dbReference type="EMBL" id="CAKLCM010000002">
    <property type="protein sequence ID" value="CAH0526769.1"/>
    <property type="molecule type" value="Genomic_DNA"/>
</dbReference>